<dbReference type="HOGENOM" id="CLU_1634063_0_0_6"/>
<feature type="compositionally biased region" description="Low complexity" evidence="1">
    <location>
        <begin position="105"/>
        <end position="130"/>
    </location>
</feature>
<evidence type="ECO:0008006" key="4">
    <source>
        <dbReference type="Google" id="ProtNLM"/>
    </source>
</evidence>
<name>M4NHC7_9GAMM</name>
<dbReference type="GeneID" id="72428655"/>
<accession>M4NHC7</accession>
<dbReference type="AlphaFoldDB" id="M4NHC7"/>
<keyword evidence="3" id="KW-1185">Reference proteome</keyword>
<evidence type="ECO:0000256" key="1">
    <source>
        <dbReference type="SAM" id="MobiDB-lite"/>
    </source>
</evidence>
<dbReference type="RefSeq" id="WP_015447768.1">
    <property type="nucleotide sequence ID" value="NC_020541.1"/>
</dbReference>
<dbReference type="KEGG" id="rhd:R2APBS1_1920"/>
<sequence length="162" mass="16130">MTLLDRLASPLRDGDSLTLHITRHGAATDVLLTAAIKGQTIDHDDAAVRQLVVALTAPLLVTVPQGESLGDALGAALEGIAPARGAARKALEERVIALQDATVGAKSSAVPAKSPKAKAAAATSVPVAPVVEGDANEEAPAATPAASPDTPTAPAGVPTLFD</sequence>
<organism evidence="2 3">
    <name type="scientific">Rhodanobacter denitrificans</name>
    <dbReference type="NCBI Taxonomy" id="666685"/>
    <lineage>
        <taxon>Bacteria</taxon>
        <taxon>Pseudomonadati</taxon>
        <taxon>Pseudomonadota</taxon>
        <taxon>Gammaproteobacteria</taxon>
        <taxon>Lysobacterales</taxon>
        <taxon>Rhodanobacteraceae</taxon>
        <taxon>Rhodanobacter</taxon>
    </lineage>
</organism>
<dbReference type="EMBL" id="CP003470">
    <property type="protein sequence ID" value="AGG89043.1"/>
    <property type="molecule type" value="Genomic_DNA"/>
</dbReference>
<dbReference type="STRING" id="666685.R2APBS1_1920"/>
<protein>
    <recommendedName>
        <fullName evidence="4">PRTRC system protein E</fullName>
    </recommendedName>
</protein>
<proteinExistence type="predicted"/>
<reference evidence="2 3" key="1">
    <citation type="submission" date="2012-04" db="EMBL/GenBank/DDBJ databases">
        <title>Complete genome of Rhodanobacter sp. 2APBS1.</title>
        <authorList>
            <consortium name="US DOE Joint Genome Institute"/>
            <person name="Huntemann M."/>
            <person name="Wei C.-L."/>
            <person name="Han J."/>
            <person name="Detter J.C."/>
            <person name="Han C."/>
            <person name="Tapia R."/>
            <person name="Munk A.C.C."/>
            <person name="Chen A."/>
            <person name="Krypides N."/>
            <person name="Mavromatis K."/>
            <person name="Markowitz V."/>
            <person name="Szeto E."/>
            <person name="Ivanova N."/>
            <person name="Mikhailova N."/>
            <person name="Ovchinnikova G."/>
            <person name="Pagani I."/>
            <person name="Pati A."/>
            <person name="Goodwin L."/>
            <person name="Peters L."/>
            <person name="Pitluck S."/>
            <person name="Woyke T."/>
            <person name="Prakash O."/>
            <person name="Elkins J."/>
            <person name="Brown S."/>
            <person name="Palumbo A."/>
            <person name="Hemme C."/>
            <person name="Zhou J."/>
            <person name="Watson D."/>
            <person name="Jardine P."/>
            <person name="Kostka J."/>
            <person name="Green S."/>
        </authorList>
    </citation>
    <scope>NUCLEOTIDE SEQUENCE [LARGE SCALE GENOMIC DNA]</scope>
    <source>
        <strain evidence="2 3">2APBS1</strain>
    </source>
</reference>
<feature type="region of interest" description="Disordered" evidence="1">
    <location>
        <begin position="104"/>
        <end position="162"/>
    </location>
</feature>
<evidence type="ECO:0000313" key="2">
    <source>
        <dbReference type="EMBL" id="AGG89043.1"/>
    </source>
</evidence>
<feature type="compositionally biased region" description="Low complexity" evidence="1">
    <location>
        <begin position="139"/>
        <end position="155"/>
    </location>
</feature>
<dbReference type="Proteomes" id="UP000011859">
    <property type="component" value="Chromosome"/>
</dbReference>
<evidence type="ECO:0000313" key="3">
    <source>
        <dbReference type="Proteomes" id="UP000011859"/>
    </source>
</evidence>
<gene>
    <name evidence="2" type="ORF">R2APBS1_1920</name>
</gene>